<dbReference type="EMBL" id="JXQG01000053">
    <property type="protein sequence ID" value="KKZ11411.1"/>
    <property type="molecule type" value="Genomic_DNA"/>
</dbReference>
<proteinExistence type="predicted"/>
<dbReference type="AlphaFoldDB" id="A0A0G2HKV9"/>
<accession>A0A0G2HKV9</accession>
<evidence type="ECO:0000313" key="2">
    <source>
        <dbReference type="Proteomes" id="UP000035067"/>
    </source>
</evidence>
<gene>
    <name evidence="1" type="ORF">TE42_07935</name>
</gene>
<organism evidence="1 2">
    <name type="scientific">Candidatus Synechococcus spongiarum SP3</name>
    <dbReference type="NCBI Taxonomy" id="1604020"/>
    <lineage>
        <taxon>Bacteria</taxon>
        <taxon>Bacillati</taxon>
        <taxon>Cyanobacteriota</taxon>
        <taxon>Cyanophyceae</taxon>
        <taxon>Synechococcales</taxon>
        <taxon>Synechococcaceae</taxon>
        <taxon>Synechococcus</taxon>
    </lineage>
</organism>
<dbReference type="Proteomes" id="UP000035067">
    <property type="component" value="Unassembled WGS sequence"/>
</dbReference>
<sequence length="110" mass="11503">MTIAAFLQPGSPGVPFPLPAVAEGLVQVAEDCCAIAADTPPNQALLGPGLRLCDTGLLQCAPAWVLLPFEYQQRMALRRGCTGRYPPSALKHGAPRAILVGNARQTPAIS</sequence>
<evidence type="ECO:0000313" key="1">
    <source>
        <dbReference type="EMBL" id="KKZ11411.1"/>
    </source>
</evidence>
<reference evidence="1 2" key="1">
    <citation type="submission" date="2015-01" db="EMBL/GenBank/DDBJ databases">
        <title>Lifestyle Evolution in Cyanobacterial Symbionts of Sponges.</title>
        <authorList>
            <person name="Burgsdorf I."/>
            <person name="Slaby B.M."/>
            <person name="Handley K.M."/>
            <person name="Haber M."/>
            <person name="Blom J."/>
            <person name="Marshall C.W."/>
            <person name="Gilbert J.A."/>
            <person name="Hentschel U."/>
            <person name="Steindler L."/>
        </authorList>
    </citation>
    <scope>NUCLEOTIDE SEQUENCE [LARGE SCALE GENOMIC DNA]</scope>
    <source>
        <strain evidence="1">SP3</strain>
    </source>
</reference>
<protein>
    <submittedName>
        <fullName evidence="1">Uncharacterized protein</fullName>
    </submittedName>
</protein>
<comment type="caution">
    <text evidence="1">The sequence shown here is derived from an EMBL/GenBank/DDBJ whole genome shotgun (WGS) entry which is preliminary data.</text>
</comment>
<name>A0A0G2HKV9_9SYNE</name>